<dbReference type="PROSITE" id="PS51767">
    <property type="entry name" value="PEPTIDASE_A1"/>
    <property type="match status" value="1"/>
</dbReference>
<gene>
    <name evidence="4" type="ORF">K490DRAFT_68566</name>
</gene>
<dbReference type="SUPFAM" id="SSF50630">
    <property type="entry name" value="Acid proteases"/>
    <property type="match status" value="1"/>
</dbReference>
<evidence type="ECO:0000259" key="3">
    <source>
        <dbReference type="PROSITE" id="PS51767"/>
    </source>
</evidence>
<evidence type="ECO:0000256" key="1">
    <source>
        <dbReference type="SAM" id="Phobius"/>
    </source>
</evidence>
<accession>A0A9P4HQ49</accession>
<dbReference type="InterPro" id="IPR021109">
    <property type="entry name" value="Peptidase_aspartic_dom_sf"/>
</dbReference>
<feature type="domain" description="Peptidase A1" evidence="3">
    <location>
        <begin position="42"/>
        <end position="394"/>
    </location>
</feature>
<dbReference type="Proteomes" id="UP000799776">
    <property type="component" value="Unassembled WGS sequence"/>
</dbReference>
<evidence type="ECO:0000313" key="5">
    <source>
        <dbReference type="Proteomes" id="UP000799776"/>
    </source>
</evidence>
<dbReference type="OrthoDB" id="4074350at2759"/>
<evidence type="ECO:0000313" key="4">
    <source>
        <dbReference type="EMBL" id="KAF2084633.1"/>
    </source>
</evidence>
<evidence type="ECO:0000256" key="2">
    <source>
        <dbReference type="SAM" id="SignalP"/>
    </source>
</evidence>
<feature type="transmembrane region" description="Helical" evidence="1">
    <location>
        <begin position="431"/>
        <end position="455"/>
    </location>
</feature>
<keyword evidence="2" id="KW-0732">Signal</keyword>
<name>A0A9P4HQ49_9PEZI</name>
<reference evidence="4" key="1">
    <citation type="journal article" date="2020" name="Stud. Mycol.">
        <title>101 Dothideomycetes genomes: a test case for predicting lifestyles and emergence of pathogens.</title>
        <authorList>
            <person name="Haridas S."/>
            <person name="Albert R."/>
            <person name="Binder M."/>
            <person name="Bloem J."/>
            <person name="Labutti K."/>
            <person name="Salamov A."/>
            <person name="Andreopoulos B."/>
            <person name="Baker S."/>
            <person name="Barry K."/>
            <person name="Bills G."/>
            <person name="Bluhm B."/>
            <person name="Cannon C."/>
            <person name="Castanera R."/>
            <person name="Culley D."/>
            <person name="Daum C."/>
            <person name="Ezra D."/>
            <person name="Gonzalez J."/>
            <person name="Henrissat B."/>
            <person name="Kuo A."/>
            <person name="Liang C."/>
            <person name="Lipzen A."/>
            <person name="Lutzoni F."/>
            <person name="Magnuson J."/>
            <person name="Mondo S."/>
            <person name="Nolan M."/>
            <person name="Ohm R."/>
            <person name="Pangilinan J."/>
            <person name="Park H.-J."/>
            <person name="Ramirez L."/>
            <person name="Alfaro M."/>
            <person name="Sun H."/>
            <person name="Tritt A."/>
            <person name="Yoshinaga Y."/>
            <person name="Zwiers L.-H."/>
            <person name="Turgeon B."/>
            <person name="Goodwin S."/>
            <person name="Spatafora J."/>
            <person name="Crous P."/>
            <person name="Grigoriev I."/>
        </authorList>
    </citation>
    <scope>NUCLEOTIDE SEQUENCE</scope>
    <source>
        <strain evidence="4">CBS 121410</strain>
    </source>
</reference>
<protein>
    <recommendedName>
        <fullName evidence="3">Peptidase A1 domain-containing protein</fullName>
    </recommendedName>
</protein>
<organism evidence="4 5">
    <name type="scientific">Saccharata proteae CBS 121410</name>
    <dbReference type="NCBI Taxonomy" id="1314787"/>
    <lineage>
        <taxon>Eukaryota</taxon>
        <taxon>Fungi</taxon>
        <taxon>Dikarya</taxon>
        <taxon>Ascomycota</taxon>
        <taxon>Pezizomycotina</taxon>
        <taxon>Dothideomycetes</taxon>
        <taxon>Dothideomycetes incertae sedis</taxon>
        <taxon>Botryosphaeriales</taxon>
        <taxon>Saccharataceae</taxon>
        <taxon>Saccharata</taxon>
    </lineage>
</organism>
<feature type="signal peptide" evidence="2">
    <location>
        <begin position="1"/>
        <end position="21"/>
    </location>
</feature>
<dbReference type="Gene3D" id="2.40.70.10">
    <property type="entry name" value="Acid Proteases"/>
    <property type="match status" value="1"/>
</dbReference>
<keyword evidence="1" id="KW-1133">Transmembrane helix</keyword>
<feature type="chain" id="PRO_5040218623" description="Peptidase A1 domain-containing protein" evidence="2">
    <location>
        <begin position="22"/>
        <end position="559"/>
    </location>
</feature>
<keyword evidence="1" id="KW-0472">Membrane</keyword>
<keyword evidence="1" id="KW-0812">Transmembrane</keyword>
<dbReference type="InterPro" id="IPR033121">
    <property type="entry name" value="PEPTIDASE_A1"/>
</dbReference>
<dbReference type="EMBL" id="ML978739">
    <property type="protein sequence ID" value="KAF2084633.1"/>
    <property type="molecule type" value="Genomic_DNA"/>
</dbReference>
<sequence length="559" mass="60481">MACPVVSACLLGAILSVAVQAGGIGSPVAVNGSGVWSGFDGPWSSFELRLLNQTIHVLPAASLSEAYLMSSEVCTSLGLDQKNCFDANVGDVYDWHDDWSSNGNFSVDIWSDLGYDSTYTDFRFLEPYTDDFSTVEVDAIIGSWNYTGFGANIFGISPKAVDFVNGTERNGAQSSFLQNLADTGWITSRSWSYTAGAVNGDESSSSTPASFVIGGYNTARFNSSQMLRFDMSSIIGQELTVDVQQIYTIDSATPDTEPTYLGNNSFSAWIEPGLPYLWLPLSTCLAFESAFNLTWDTSANLYLVSESLHTTLIARNPSISFNLGPNSTDSNDASLTLPYSAFDLNITAPLVQNASRYFPLKRAADNATQNALGRAFLQHAHILVDHDRRSFNLSQAIYDPSVPRDLVNVTAPTTANSTAPSSGPKDLEGKLSAAAAAGIAVAAIVLVGGTLYMALSWHRRHGGMLCPRQWHWHWQCPKEDPRPGFEAKAELDGSGKIYWEMDEGVVAGKAPQLSRERHRFGGRDDSVGGEKGGYGAELAGCMPVYELAADERRFSNVKN</sequence>
<comment type="caution">
    <text evidence="4">The sequence shown here is derived from an EMBL/GenBank/DDBJ whole genome shotgun (WGS) entry which is preliminary data.</text>
</comment>
<keyword evidence="5" id="KW-1185">Reference proteome</keyword>
<proteinExistence type="predicted"/>
<dbReference type="AlphaFoldDB" id="A0A9P4HQ49"/>